<feature type="active site" evidence="10">
    <location>
        <position position="169"/>
    </location>
</feature>
<dbReference type="PANTHER" id="PTHR30349">
    <property type="entry name" value="PHAGE INTEGRASE-RELATED"/>
    <property type="match status" value="1"/>
</dbReference>
<dbReference type="HAMAP" id="MF_01808">
    <property type="entry name" value="Recomb_XerC_XerD"/>
    <property type="match status" value="1"/>
</dbReference>
<dbReference type="AlphaFoldDB" id="A0A061CAE1"/>
<dbReference type="GO" id="GO:0005737">
    <property type="term" value="C:cytoplasm"/>
    <property type="evidence" value="ECO:0007669"/>
    <property type="project" value="UniProtKB-SubCell"/>
</dbReference>
<dbReference type="Gene3D" id="1.10.150.130">
    <property type="match status" value="1"/>
</dbReference>
<keyword evidence="4 10" id="KW-0132">Cell division</keyword>
<dbReference type="InterPro" id="IPR023009">
    <property type="entry name" value="Tyrosine_recombinase_XerC/XerD"/>
</dbReference>
<feature type="active site" description="O-(3'-phospho-DNA)-tyrosine intermediate" evidence="10">
    <location>
        <position position="276"/>
    </location>
</feature>
<dbReference type="PROSITE" id="PS51898">
    <property type="entry name" value="TYR_RECOMBINASE"/>
    <property type="match status" value="1"/>
</dbReference>
<keyword evidence="8 10" id="KW-0233">DNA recombination</keyword>
<dbReference type="InterPro" id="IPR044068">
    <property type="entry name" value="CB"/>
</dbReference>
<evidence type="ECO:0000256" key="2">
    <source>
        <dbReference type="ARBA" id="ARBA00006657"/>
    </source>
</evidence>
<dbReference type="InterPro" id="IPR013762">
    <property type="entry name" value="Integrase-like_cat_sf"/>
</dbReference>
<evidence type="ECO:0000256" key="10">
    <source>
        <dbReference type="HAMAP-Rule" id="MF_01808"/>
    </source>
</evidence>
<feature type="active site" evidence="10">
    <location>
        <position position="145"/>
    </location>
</feature>
<dbReference type="Pfam" id="PF00589">
    <property type="entry name" value="Phage_integrase"/>
    <property type="match status" value="1"/>
</dbReference>
<dbReference type="PROSITE" id="PS51900">
    <property type="entry name" value="CB"/>
    <property type="match status" value="1"/>
</dbReference>
<organism evidence="14">
    <name type="scientific">Lactobacillus delbrueckii subsp. lactis</name>
    <dbReference type="NCBI Taxonomy" id="29397"/>
    <lineage>
        <taxon>Bacteria</taxon>
        <taxon>Bacillati</taxon>
        <taxon>Bacillota</taxon>
        <taxon>Bacilli</taxon>
        <taxon>Lactobacillales</taxon>
        <taxon>Lactobacillaceae</taxon>
        <taxon>Lactobacillus</taxon>
    </lineage>
</organism>
<keyword evidence="3 10" id="KW-0963">Cytoplasm</keyword>
<dbReference type="GO" id="GO:0009037">
    <property type="term" value="F:tyrosine-based site-specific recombinase activity"/>
    <property type="evidence" value="ECO:0007669"/>
    <property type="project" value="UniProtKB-UniRule"/>
</dbReference>
<dbReference type="Pfam" id="PF02899">
    <property type="entry name" value="Phage_int_SAM_1"/>
    <property type="match status" value="1"/>
</dbReference>
<comment type="function">
    <text evidence="10">Site-specific tyrosine recombinase, which acts by catalyzing the cutting and rejoining of the recombining DNA molecules. The XerC-XerD complex is essential to convert dimers of the bacterial chromosome into monomers to permit their segregation at cell division. It also contributes to the segregational stability of plasmids.</text>
</comment>
<feature type="domain" description="Core-binding (CB)" evidence="13">
    <location>
        <begin position="1"/>
        <end position="84"/>
    </location>
</feature>
<feature type="domain" description="Tyr recombinase" evidence="12">
    <location>
        <begin position="105"/>
        <end position="289"/>
    </location>
</feature>
<dbReference type="InterPro" id="IPR010998">
    <property type="entry name" value="Integrase_recombinase_N"/>
</dbReference>
<dbReference type="GO" id="GO:0006313">
    <property type="term" value="P:DNA transposition"/>
    <property type="evidence" value="ECO:0007669"/>
    <property type="project" value="UniProtKB-UniRule"/>
</dbReference>
<accession>A0A061CAE1</accession>
<dbReference type="GO" id="GO:0003677">
    <property type="term" value="F:DNA binding"/>
    <property type="evidence" value="ECO:0007669"/>
    <property type="project" value="UniProtKB-UniRule"/>
</dbReference>
<dbReference type="Gene3D" id="1.10.443.10">
    <property type="entry name" value="Intergrase catalytic core"/>
    <property type="match status" value="1"/>
</dbReference>
<comment type="subunit">
    <text evidence="10">Forms a cyclic heterotetrameric complex composed of two molecules of XerC and two molecules of XerD.</text>
</comment>
<dbReference type="EMBL" id="CP031023">
    <property type="protein sequence ID" value="AZA16012.1"/>
    <property type="molecule type" value="Genomic_DNA"/>
</dbReference>
<evidence type="ECO:0000256" key="3">
    <source>
        <dbReference type="ARBA" id="ARBA00022490"/>
    </source>
</evidence>
<dbReference type="NCBIfam" id="TIGR02224">
    <property type="entry name" value="recomb_XerC"/>
    <property type="match status" value="1"/>
</dbReference>
<evidence type="ECO:0000256" key="6">
    <source>
        <dbReference type="ARBA" id="ARBA00022908"/>
    </source>
</evidence>
<sequence length="295" mass="33619">MTLEEQFLSYLKNERSYSPKTVLAYQKDLAAAKKFWQENGGFPGWDQISRRDLEIYLLATGQKLASSTLSRKLSSLKSFYRLLTRRGLVKADPTVAIQLRRGKKKLPEFFYQDEVGQVIRSLNDGKPLTVRNRAIVALFYATGMRLSELTDLKIKQLDLENGMILVHGKGNKDRYVFFDQESKKYLEEYLQAARPSLLKNEPDTGAVFLNKLGRPISSRGIAKAVQQIFQKAGLTAGAHPHELRHSFATAMLNNGADLRSVQELLGHEDLSTTQIYTHVSMQHLTAEYRQHFPRK</sequence>
<evidence type="ECO:0000256" key="7">
    <source>
        <dbReference type="ARBA" id="ARBA00023125"/>
    </source>
</evidence>
<feature type="active site" evidence="10">
    <location>
        <position position="241"/>
    </location>
</feature>
<keyword evidence="9 10" id="KW-0131">Cell cycle</keyword>
<keyword evidence="6 10" id="KW-0229">DNA integration</keyword>
<evidence type="ECO:0000256" key="11">
    <source>
        <dbReference type="NCBIfam" id="TIGR02224"/>
    </source>
</evidence>
<dbReference type="NCBIfam" id="NF040815">
    <property type="entry name" value="recomb_XerA_Arch"/>
    <property type="match status" value="1"/>
</dbReference>
<dbReference type="SUPFAM" id="SSF56349">
    <property type="entry name" value="DNA breaking-rejoining enzymes"/>
    <property type="match status" value="1"/>
</dbReference>
<comment type="similarity">
    <text evidence="2 10">Belongs to the 'phage' integrase family. XerC subfamily.</text>
</comment>
<feature type="active site" evidence="10">
    <location>
        <position position="267"/>
    </location>
</feature>
<evidence type="ECO:0000256" key="4">
    <source>
        <dbReference type="ARBA" id="ARBA00022618"/>
    </source>
</evidence>
<evidence type="ECO:0000256" key="5">
    <source>
        <dbReference type="ARBA" id="ARBA00022829"/>
    </source>
</evidence>
<comment type="subcellular location">
    <subcellularLocation>
        <location evidence="1 10">Cytoplasm</location>
    </subcellularLocation>
</comment>
<dbReference type="OrthoDB" id="9801717at2"/>
<keyword evidence="5 10" id="KW-0159">Chromosome partition</keyword>
<gene>
    <name evidence="10 14" type="primary">xerC</name>
    <name evidence="14" type="ORF">DQL93_05230</name>
</gene>
<dbReference type="RefSeq" id="WP_003613135.1">
    <property type="nucleotide sequence ID" value="NZ_CP023139.1"/>
</dbReference>
<keyword evidence="7 10" id="KW-0238">DNA-binding</keyword>
<evidence type="ECO:0000259" key="13">
    <source>
        <dbReference type="PROSITE" id="PS51900"/>
    </source>
</evidence>
<protein>
    <recommendedName>
        <fullName evidence="10 11">Tyrosine recombinase XerC</fullName>
    </recommendedName>
</protein>
<reference evidence="14" key="1">
    <citation type="submission" date="2018-07" db="EMBL/GenBank/DDBJ databases">
        <authorList>
            <person name="Somerville V."/>
        </authorList>
    </citation>
    <scope>NUCLEOTIDE SEQUENCE</scope>
    <source>
        <strain evidence="14">NWC_2_2</strain>
    </source>
</reference>
<evidence type="ECO:0000313" key="14">
    <source>
        <dbReference type="EMBL" id="AZA16012.1"/>
    </source>
</evidence>
<name>A0A061CAE1_LACDL</name>
<dbReference type="InterPro" id="IPR004107">
    <property type="entry name" value="Integrase_SAM-like_N"/>
</dbReference>
<dbReference type="CDD" id="cd00798">
    <property type="entry name" value="INT_XerDC_C"/>
    <property type="match status" value="1"/>
</dbReference>
<dbReference type="GO" id="GO:0007059">
    <property type="term" value="P:chromosome segregation"/>
    <property type="evidence" value="ECO:0007669"/>
    <property type="project" value="UniProtKB-UniRule"/>
</dbReference>
<dbReference type="InterPro" id="IPR011010">
    <property type="entry name" value="DNA_brk_join_enz"/>
</dbReference>
<feature type="active site" evidence="10">
    <location>
        <position position="244"/>
    </location>
</feature>
<dbReference type="GO" id="GO:0051301">
    <property type="term" value="P:cell division"/>
    <property type="evidence" value="ECO:0007669"/>
    <property type="project" value="UniProtKB-UniRule"/>
</dbReference>
<evidence type="ECO:0000259" key="12">
    <source>
        <dbReference type="PROSITE" id="PS51898"/>
    </source>
</evidence>
<dbReference type="InterPro" id="IPR011931">
    <property type="entry name" value="Recomb_XerC"/>
</dbReference>
<evidence type="ECO:0000256" key="8">
    <source>
        <dbReference type="ARBA" id="ARBA00023172"/>
    </source>
</evidence>
<proteinExistence type="inferred from homology"/>
<dbReference type="InterPro" id="IPR002104">
    <property type="entry name" value="Integrase_catalytic"/>
</dbReference>
<dbReference type="InterPro" id="IPR050090">
    <property type="entry name" value="Tyrosine_recombinase_XerCD"/>
</dbReference>
<evidence type="ECO:0000256" key="1">
    <source>
        <dbReference type="ARBA" id="ARBA00004496"/>
    </source>
</evidence>
<evidence type="ECO:0000256" key="9">
    <source>
        <dbReference type="ARBA" id="ARBA00023306"/>
    </source>
</evidence>
<dbReference type="PANTHER" id="PTHR30349:SF77">
    <property type="entry name" value="TYROSINE RECOMBINASE XERC"/>
    <property type="match status" value="1"/>
</dbReference>